<dbReference type="InterPro" id="IPR007685">
    <property type="entry name" value="RelA_SpoT"/>
</dbReference>
<dbReference type="SUPFAM" id="SSF81301">
    <property type="entry name" value="Nucleotidyltransferase"/>
    <property type="match status" value="1"/>
</dbReference>
<name>A0A9D2P0Z9_9FIRM</name>
<reference evidence="4" key="1">
    <citation type="journal article" date="2021" name="PeerJ">
        <title>Extensive microbial diversity within the chicken gut microbiome revealed by metagenomics and culture.</title>
        <authorList>
            <person name="Gilroy R."/>
            <person name="Ravi A."/>
            <person name="Getino M."/>
            <person name="Pursley I."/>
            <person name="Horton D.L."/>
            <person name="Alikhan N.F."/>
            <person name="Baker D."/>
            <person name="Gharbi K."/>
            <person name="Hall N."/>
            <person name="Watson M."/>
            <person name="Adriaenssens E.M."/>
            <person name="Foster-Nyarko E."/>
            <person name="Jarju S."/>
            <person name="Secka A."/>
            <person name="Antonio M."/>
            <person name="Oren A."/>
            <person name="Chaudhuri R.R."/>
            <person name="La Ragione R."/>
            <person name="Hildebrand F."/>
            <person name="Pallen M.J."/>
        </authorList>
    </citation>
    <scope>NUCLEOTIDE SEQUENCE</scope>
    <source>
        <strain evidence="4">CHK186-1790</strain>
    </source>
</reference>
<dbReference type="SMART" id="SM00471">
    <property type="entry name" value="HDc"/>
    <property type="match status" value="1"/>
</dbReference>
<evidence type="ECO:0000256" key="1">
    <source>
        <dbReference type="ARBA" id="ARBA00004976"/>
    </source>
</evidence>
<evidence type="ECO:0000313" key="5">
    <source>
        <dbReference type="Proteomes" id="UP000823882"/>
    </source>
</evidence>
<dbReference type="Pfam" id="PF13328">
    <property type="entry name" value="HD_4"/>
    <property type="match status" value="1"/>
</dbReference>
<dbReference type="PANTHER" id="PTHR21262:SF31">
    <property type="entry name" value="GTP PYROPHOSPHOKINASE"/>
    <property type="match status" value="1"/>
</dbReference>
<accession>A0A9D2P0Z9</accession>
<dbReference type="GO" id="GO:0015969">
    <property type="term" value="P:guanosine tetraphosphate metabolic process"/>
    <property type="evidence" value="ECO:0007669"/>
    <property type="project" value="InterPro"/>
</dbReference>
<dbReference type="CDD" id="cd00077">
    <property type="entry name" value="HDc"/>
    <property type="match status" value="1"/>
</dbReference>
<organism evidence="4 5">
    <name type="scientific">Candidatus Intestinimonas pullistercoris</name>
    <dbReference type="NCBI Taxonomy" id="2838623"/>
    <lineage>
        <taxon>Bacteria</taxon>
        <taxon>Bacillati</taxon>
        <taxon>Bacillota</taxon>
        <taxon>Clostridia</taxon>
        <taxon>Eubacteriales</taxon>
        <taxon>Intestinimonas</taxon>
    </lineage>
</organism>
<dbReference type="FunFam" id="1.10.3210.10:FF:000001">
    <property type="entry name" value="GTP pyrophosphokinase RelA"/>
    <property type="match status" value="1"/>
</dbReference>
<dbReference type="GO" id="GO:0008728">
    <property type="term" value="F:GTP diphosphokinase activity"/>
    <property type="evidence" value="ECO:0007669"/>
    <property type="project" value="TreeGrafter"/>
</dbReference>
<dbReference type="EMBL" id="DWWJ01000137">
    <property type="protein sequence ID" value="HJC41434.1"/>
    <property type="molecule type" value="Genomic_DNA"/>
</dbReference>
<dbReference type="PROSITE" id="PS51831">
    <property type="entry name" value="HD"/>
    <property type="match status" value="1"/>
</dbReference>
<dbReference type="Proteomes" id="UP000823882">
    <property type="component" value="Unassembled WGS sequence"/>
</dbReference>
<evidence type="ECO:0000313" key="4">
    <source>
        <dbReference type="EMBL" id="HJC41434.1"/>
    </source>
</evidence>
<reference evidence="4" key="2">
    <citation type="submission" date="2021-04" db="EMBL/GenBank/DDBJ databases">
        <authorList>
            <person name="Gilroy R."/>
        </authorList>
    </citation>
    <scope>NUCLEOTIDE SEQUENCE</scope>
    <source>
        <strain evidence="4">CHK186-1790</strain>
    </source>
</reference>
<dbReference type="GO" id="GO:0005886">
    <property type="term" value="C:plasma membrane"/>
    <property type="evidence" value="ECO:0007669"/>
    <property type="project" value="TreeGrafter"/>
</dbReference>
<dbReference type="Gene3D" id="1.10.3210.10">
    <property type="entry name" value="Hypothetical protein af1432"/>
    <property type="match status" value="1"/>
</dbReference>
<dbReference type="GO" id="GO:0042594">
    <property type="term" value="P:response to starvation"/>
    <property type="evidence" value="ECO:0007669"/>
    <property type="project" value="TreeGrafter"/>
</dbReference>
<dbReference type="InterPro" id="IPR003607">
    <property type="entry name" value="HD/PDEase_dom"/>
</dbReference>
<dbReference type="Gene3D" id="3.30.460.10">
    <property type="entry name" value="Beta Polymerase, domain 2"/>
    <property type="match status" value="1"/>
</dbReference>
<feature type="domain" description="HD" evidence="3">
    <location>
        <begin position="49"/>
        <end position="148"/>
    </location>
</feature>
<comment type="pathway">
    <text evidence="1">Purine metabolism; ppGpp biosynthesis; ppGpp from GTP: step 1/2.</text>
</comment>
<protein>
    <submittedName>
        <fullName evidence="4">HD domain-containing protein</fullName>
    </submittedName>
</protein>
<dbReference type="InterPro" id="IPR006674">
    <property type="entry name" value="HD_domain"/>
</dbReference>
<comment type="similarity">
    <text evidence="2">Belongs to the RelA/SpoT family.</text>
</comment>
<dbReference type="SUPFAM" id="SSF109604">
    <property type="entry name" value="HD-domain/PDEase-like"/>
    <property type="match status" value="1"/>
</dbReference>
<comment type="caution">
    <text evidence="4">The sequence shown here is derived from an EMBL/GenBank/DDBJ whole genome shotgun (WGS) entry which is preliminary data.</text>
</comment>
<dbReference type="FunFam" id="3.30.460.10:FF:000001">
    <property type="entry name" value="GTP pyrophosphokinase RelA"/>
    <property type="match status" value="1"/>
</dbReference>
<dbReference type="PANTHER" id="PTHR21262">
    <property type="entry name" value="GUANOSINE-3',5'-BIS DIPHOSPHATE 3'-PYROPHOSPHOHYDROLASE"/>
    <property type="match status" value="1"/>
</dbReference>
<dbReference type="InterPro" id="IPR043519">
    <property type="entry name" value="NT_sf"/>
</dbReference>
<dbReference type="Pfam" id="PF04607">
    <property type="entry name" value="RelA_SpoT"/>
    <property type="match status" value="1"/>
</dbReference>
<evidence type="ECO:0000259" key="3">
    <source>
        <dbReference type="PROSITE" id="PS51831"/>
    </source>
</evidence>
<dbReference type="CDD" id="cd05399">
    <property type="entry name" value="NT_Rel-Spo_like"/>
    <property type="match status" value="1"/>
</dbReference>
<feature type="non-terminal residue" evidence="4">
    <location>
        <position position="336"/>
    </location>
</feature>
<dbReference type="AlphaFoldDB" id="A0A9D2P0Z9"/>
<dbReference type="SMART" id="SM00954">
    <property type="entry name" value="RelA_SpoT"/>
    <property type="match status" value="1"/>
</dbReference>
<gene>
    <name evidence="4" type="ORF">H9701_07770</name>
</gene>
<dbReference type="GO" id="GO:0008893">
    <property type="term" value="F:guanosine-3',5'-bis(diphosphate) 3'-diphosphatase activity"/>
    <property type="evidence" value="ECO:0007669"/>
    <property type="project" value="TreeGrafter"/>
</dbReference>
<proteinExistence type="inferred from homology"/>
<sequence length="336" mass="38739">MDPVLESYHALEEKVKAYNHNLDTKRLFAAFQYADSAHSGQLRKDGSPYITHPLAVAEIVAELELDTDSIIAALLHDCIEDTGATHEEIAKLFGPAVADLVEGVTKLTRVQYTSKEEEQMENLRKMLMAMAKDIRVILIKICDRLHNMRTMEYQTPRKQREKALETMEIYAPIAHRLGMQKIKWELEDLSLQYLDPVGYQEIADELLRRSSAHEEFMASIQRRITDRLAEEGIHATVYGRVKHIYSIYRKMFAQNKTLDEIFDLYAFRVIVDDIASCYNVLGVIHDLFKPVLGRFKDYIGTPKPNGYQSLHTTVIGREGIPFEVQIRTWEMHHTAE</sequence>
<evidence type="ECO:0000256" key="2">
    <source>
        <dbReference type="ARBA" id="ARBA00007476"/>
    </source>
</evidence>